<protein>
    <submittedName>
        <fullName evidence="2">Uncharacterized protein</fullName>
    </submittedName>
</protein>
<comment type="caution">
    <text evidence="2">The sequence shown here is derived from an EMBL/GenBank/DDBJ whole genome shotgun (WGS) entry which is preliminary data.</text>
</comment>
<gene>
    <name evidence="2" type="ORF">VKT23_019418</name>
</gene>
<evidence type="ECO:0000313" key="2">
    <source>
        <dbReference type="EMBL" id="KAK7435887.1"/>
    </source>
</evidence>
<keyword evidence="3" id="KW-1185">Reference proteome</keyword>
<proteinExistence type="predicted"/>
<feature type="compositionally biased region" description="Basic residues" evidence="1">
    <location>
        <begin position="418"/>
        <end position="433"/>
    </location>
</feature>
<dbReference type="Proteomes" id="UP001498398">
    <property type="component" value="Unassembled WGS sequence"/>
</dbReference>
<feature type="compositionally biased region" description="Low complexity" evidence="1">
    <location>
        <begin position="303"/>
        <end position="319"/>
    </location>
</feature>
<reference evidence="2 3" key="1">
    <citation type="submission" date="2024-01" db="EMBL/GenBank/DDBJ databases">
        <title>A draft genome for the cacao thread blight pathogen Marasmiellus scandens.</title>
        <authorList>
            <person name="Baruah I.K."/>
            <person name="Leung J."/>
            <person name="Bukari Y."/>
            <person name="Amoako-Attah I."/>
            <person name="Meinhardt L.W."/>
            <person name="Bailey B.A."/>
            <person name="Cohen S.P."/>
        </authorList>
    </citation>
    <scope>NUCLEOTIDE SEQUENCE [LARGE SCALE GENOMIC DNA]</scope>
    <source>
        <strain evidence="2 3">GH-19</strain>
    </source>
</reference>
<dbReference type="SUPFAM" id="SSF51197">
    <property type="entry name" value="Clavaminate synthase-like"/>
    <property type="match status" value="1"/>
</dbReference>
<dbReference type="Gene3D" id="2.60.120.650">
    <property type="entry name" value="Cupin"/>
    <property type="match status" value="1"/>
</dbReference>
<name>A0ABR1IN00_9AGAR</name>
<organism evidence="2 3">
    <name type="scientific">Marasmiellus scandens</name>
    <dbReference type="NCBI Taxonomy" id="2682957"/>
    <lineage>
        <taxon>Eukaryota</taxon>
        <taxon>Fungi</taxon>
        <taxon>Dikarya</taxon>
        <taxon>Basidiomycota</taxon>
        <taxon>Agaricomycotina</taxon>
        <taxon>Agaricomycetes</taxon>
        <taxon>Agaricomycetidae</taxon>
        <taxon>Agaricales</taxon>
        <taxon>Marasmiineae</taxon>
        <taxon>Omphalotaceae</taxon>
        <taxon>Marasmiellus</taxon>
    </lineage>
</organism>
<evidence type="ECO:0000256" key="1">
    <source>
        <dbReference type="SAM" id="MobiDB-lite"/>
    </source>
</evidence>
<feature type="compositionally biased region" description="Polar residues" evidence="1">
    <location>
        <begin position="293"/>
        <end position="302"/>
    </location>
</feature>
<feature type="compositionally biased region" description="Polar residues" evidence="1">
    <location>
        <begin position="390"/>
        <end position="399"/>
    </location>
</feature>
<feature type="region of interest" description="Disordered" evidence="1">
    <location>
        <begin position="261"/>
        <end position="440"/>
    </location>
</feature>
<sequence length="1050" mass="116177">MPTVLVLEISPNRAGRKPITRASFSREEGDTTTQILNQAYVAYAKSKEQTSNLNVLLCAFYLRHLLTAKEGDLDLPAELIGGKYEVSPQVKELFERYNPARMKFPLAIALFVSPLLVLTEVKLFAKSSLSHKDLLTTFQCLGNKRPKPLGEVEGVLFSSILRVAVGDLHPADALTCVNNAVQGCREREETTFWGLHFFLPDAVKYFEEVRIAKMEGIDDLALETVSNLTASTEGDATSCAGAPHASGLLVPFVLSQASRPVLSPPADPCSPERGRSRSPLRMASCERRPNGDPPSSQRSLSGTASRMAAAPSAATQTVSHPPPPSPTDPCRRSPPRSPRRTASCASDNSSRSRRGLQRSPPRNDGPPSLREDQRLDAVSDAGTRKRKITSSDTGDQPTTKSRKMSAPILRPRPSWIPKSKKSLRGALSKKKAGIKAAKQVNGARRGNSVVIPQKGPFEGSQFASMLAARLSELVDNPDRKDRPDPGFVPDPHMQRIQDMEPIPCLNLEKKEIEYCPAFYAREIYDKMTVLFKKATDGLRKVTFLKHPREAREENGPFLFKLSHKEYLALSEAEKNAMLSKSHILLTGTLGYDTGMKGMTAQDVHQLGNPNHLYTVQGQHLLSKLSPVKLKSSFLDHSIKSTSLHVAQCAATLQQFSDELEKGSEGKIVNLLDLGGVTDEKLFLKDLSSDMKALSRSSAPWTEGYKHPHSVMRWAIAGLKDSYHAMHVDGGGTVTTLTVDSGSKFWVLAIPKNMDFEAFGRIDMFTDPFDFWTGNGHDWLLCGLMLTPGVTLIMGPSTPHFVVTTASSVCYGSHLFCASTLHRSCFAVFHCFVLYFEITNQDEQEHRMLLFSLLELIYQELCSADYLRRCKEETYNSVHVPNITTCNGLLDIICLINLVDMGSLICHDRYSSGLTPRDEEMIKQASVFACAVVKILDESLGIVFPEQGGCRKNFSVLRQDVLCQQVAALYRYLGLVAEEGRQWLEASSFLQAVEEDYGSNFVQDLAKLEESTTGTFNPAQQNFEVQVLTEEERSSHSTLWTVVDQKFGYAL</sequence>
<dbReference type="EMBL" id="JBANRG010000101">
    <property type="protein sequence ID" value="KAK7435887.1"/>
    <property type="molecule type" value="Genomic_DNA"/>
</dbReference>
<evidence type="ECO:0000313" key="3">
    <source>
        <dbReference type="Proteomes" id="UP001498398"/>
    </source>
</evidence>
<accession>A0ABR1IN00</accession>